<protein>
    <submittedName>
        <fullName evidence="2">Uncharacterized protein</fullName>
    </submittedName>
</protein>
<evidence type="ECO:0000313" key="2">
    <source>
        <dbReference type="EMBL" id="PRQ20348.1"/>
    </source>
</evidence>
<evidence type="ECO:0000313" key="3">
    <source>
        <dbReference type="Proteomes" id="UP000238479"/>
    </source>
</evidence>
<dbReference type="Proteomes" id="UP000238479">
    <property type="component" value="Chromosome 7"/>
</dbReference>
<dbReference type="Gramene" id="PRQ20348">
    <property type="protein sequence ID" value="PRQ20348"/>
    <property type="gene ID" value="RchiOBHm_Chr7g0227201"/>
</dbReference>
<accession>A0A2P6PEJ6</accession>
<proteinExistence type="predicted"/>
<dbReference type="EMBL" id="PDCK01000045">
    <property type="protein sequence ID" value="PRQ20348.1"/>
    <property type="molecule type" value="Genomic_DNA"/>
</dbReference>
<keyword evidence="3" id="KW-1185">Reference proteome</keyword>
<evidence type="ECO:0000256" key="1">
    <source>
        <dbReference type="SAM" id="MobiDB-lite"/>
    </source>
</evidence>
<comment type="caution">
    <text evidence="2">The sequence shown here is derived from an EMBL/GenBank/DDBJ whole genome shotgun (WGS) entry which is preliminary data.</text>
</comment>
<reference evidence="2 3" key="1">
    <citation type="journal article" date="2018" name="Nat. Genet.">
        <title>The Rosa genome provides new insights in the design of modern roses.</title>
        <authorList>
            <person name="Bendahmane M."/>
        </authorList>
    </citation>
    <scope>NUCLEOTIDE SEQUENCE [LARGE SCALE GENOMIC DNA]</scope>
    <source>
        <strain evidence="3">cv. Old Blush</strain>
    </source>
</reference>
<feature type="region of interest" description="Disordered" evidence="1">
    <location>
        <begin position="1"/>
        <end position="52"/>
    </location>
</feature>
<organism evidence="2 3">
    <name type="scientific">Rosa chinensis</name>
    <name type="common">China rose</name>
    <dbReference type="NCBI Taxonomy" id="74649"/>
    <lineage>
        <taxon>Eukaryota</taxon>
        <taxon>Viridiplantae</taxon>
        <taxon>Streptophyta</taxon>
        <taxon>Embryophyta</taxon>
        <taxon>Tracheophyta</taxon>
        <taxon>Spermatophyta</taxon>
        <taxon>Magnoliopsida</taxon>
        <taxon>eudicotyledons</taxon>
        <taxon>Gunneridae</taxon>
        <taxon>Pentapetalae</taxon>
        <taxon>rosids</taxon>
        <taxon>fabids</taxon>
        <taxon>Rosales</taxon>
        <taxon>Rosaceae</taxon>
        <taxon>Rosoideae</taxon>
        <taxon>Rosoideae incertae sedis</taxon>
        <taxon>Rosa</taxon>
    </lineage>
</organism>
<gene>
    <name evidence="2" type="ORF">RchiOBHm_Chr7g0227201</name>
</gene>
<name>A0A2P6PEJ6_ROSCH</name>
<sequence length="120" mass="12743">MDPPQNPNVGSSSSRRPDMGSSSSPRPEVGSSSSSTRPEVGSSSSSSLSLPRFSLNVRMGTTQSITPVFGCRIDPTARVPKKDDEVPPSTSSVSNGILYFVKEKPHCEKERSALSTKTEA</sequence>
<dbReference type="AlphaFoldDB" id="A0A2P6PEJ6"/>
<feature type="compositionally biased region" description="Low complexity" evidence="1">
    <location>
        <begin position="11"/>
        <end position="51"/>
    </location>
</feature>